<sequence>MSTVQQMVEELSPALLVARRDRVLSLFDAVNQSRPAILDEEEEGSPESLVMLVRPCWDFSDIKVPRVMELGRRRGHVRVVGELFTAHGMVWQAEARRSRGALGDPCLSVTVSCMQGCRTSAYSVSVHLVANNDSKSRKFLQETHSHTWFSGSHCEFSLCSLSELEDSQVLDEDEGVIIRIGIRPESFKDLAYVQQNRIQSLEQRVKELEEQQQQNSNDSNAEQSLHRRTSSAVFDQRVLADKLQPDPLPKSQDVPLQNPIETPLVGQQREPRLSFVLRRRANSSLALGQQSQSKQKQLSMPVPLSLNSNVTRVFENIQANDSQSSVSSSQSSASNVLRRLSGWMKSTEDRVVQQARRVRSQLSQLPGQKPSDDLDDWTLLEGSLSPGFLRSATEPISLNVQLARAHDSLELQPPPPKCPLPAVPAKLERGRDLEDGFAFDGMADIERQQAKIDARQLAKQQADNAQEKQLQDRYDSILERIDALQLIANTVENSRDGFTEGTLRRISSELGVLINGRRQSRATDVRTMEFASRRTFSMNSKDVHQTVARIDFDQPLESKRAHFAVDNGNNEEDDGLPSSRESSGEYERSLSPGLPPRRNSLGIGTPVKSDNPNKEQQQLTPQSNRRGGGILKPGRTQRSTPLCPGLPELSAPKSNEAFGMINVRTPQGSGRFTEYTADSQSSSPASISPETKSSRSATLPLNNLNRTHGSRNVDSTPTMQTVAARQVRSARASRKRVRFPEEQRLLETIRLIDPRVAQSIECRAGKSLNSDSAVSFPDPPRARSPPPMFNLRILKAPDSSHCNEEDIPVPKTGLASRIRSSPRLGAKQLSPNIKKVPLDEDDVFVDSISSPASSGEEYDTANSQLLDNNDELRPRSMSSTRATKRPPIPLQLQLTRSSSVPGIASESNRLSTAIIDHSILSPTFASSPAHYRSKLTDGNAKGSSLGISIVSDDLDPWRSVNSQGLQVGPNIGSPPSSPSSHMFGSANCSSSSSPTL</sequence>
<evidence type="ECO:0000313" key="2">
    <source>
        <dbReference type="EMBL" id="KAJ2846936.1"/>
    </source>
</evidence>
<feature type="compositionally biased region" description="Polar residues" evidence="1">
    <location>
        <begin position="695"/>
        <end position="715"/>
    </location>
</feature>
<feature type="compositionally biased region" description="Low complexity" evidence="1">
    <location>
        <begin position="211"/>
        <end position="223"/>
    </location>
</feature>
<gene>
    <name evidence="2" type="ORF">IWW36_004108</name>
</gene>
<protein>
    <submittedName>
        <fullName evidence="2">Uncharacterized protein</fullName>
    </submittedName>
</protein>
<feature type="region of interest" description="Disordered" evidence="1">
    <location>
        <begin position="563"/>
        <end position="715"/>
    </location>
</feature>
<feature type="region of interest" description="Disordered" evidence="1">
    <location>
        <begin position="800"/>
        <end position="832"/>
    </location>
</feature>
<dbReference type="EMBL" id="JANBUW010000420">
    <property type="protein sequence ID" value="KAJ2846936.1"/>
    <property type="molecule type" value="Genomic_DNA"/>
</dbReference>
<evidence type="ECO:0000313" key="3">
    <source>
        <dbReference type="Proteomes" id="UP001139887"/>
    </source>
</evidence>
<feature type="region of interest" description="Disordered" evidence="1">
    <location>
        <begin position="959"/>
        <end position="996"/>
    </location>
</feature>
<feature type="compositionally biased region" description="Low complexity" evidence="1">
    <location>
        <begin position="679"/>
        <end position="691"/>
    </location>
</feature>
<dbReference type="AlphaFoldDB" id="A0A9W8I3Y0"/>
<feature type="compositionally biased region" description="Polar residues" evidence="1">
    <location>
        <begin position="608"/>
        <end position="625"/>
    </location>
</feature>
<dbReference type="Proteomes" id="UP001139887">
    <property type="component" value="Unassembled WGS sequence"/>
</dbReference>
<evidence type="ECO:0000256" key="1">
    <source>
        <dbReference type="SAM" id="MobiDB-lite"/>
    </source>
</evidence>
<name>A0A9W8I3Y0_9FUNG</name>
<feature type="region of interest" description="Disordered" evidence="1">
    <location>
        <begin position="847"/>
        <end position="889"/>
    </location>
</feature>
<feature type="region of interest" description="Disordered" evidence="1">
    <location>
        <begin position="206"/>
        <end position="232"/>
    </location>
</feature>
<feature type="compositionally biased region" description="Polar residues" evidence="1">
    <location>
        <begin position="986"/>
        <end position="996"/>
    </location>
</feature>
<feature type="region of interest" description="Disordered" evidence="1">
    <location>
        <begin position="244"/>
        <end position="267"/>
    </location>
</feature>
<dbReference type="OrthoDB" id="5588412at2759"/>
<comment type="caution">
    <text evidence="2">The sequence shown here is derived from an EMBL/GenBank/DDBJ whole genome shotgun (WGS) entry which is preliminary data.</text>
</comment>
<organism evidence="2 3">
    <name type="scientific">Coemansia brasiliensis</name>
    <dbReference type="NCBI Taxonomy" id="2650707"/>
    <lineage>
        <taxon>Eukaryota</taxon>
        <taxon>Fungi</taxon>
        <taxon>Fungi incertae sedis</taxon>
        <taxon>Zoopagomycota</taxon>
        <taxon>Kickxellomycotina</taxon>
        <taxon>Kickxellomycetes</taxon>
        <taxon>Kickxellales</taxon>
        <taxon>Kickxellaceae</taxon>
        <taxon>Coemansia</taxon>
    </lineage>
</organism>
<keyword evidence="3" id="KW-1185">Reference proteome</keyword>
<accession>A0A9W8I3Y0</accession>
<proteinExistence type="predicted"/>
<reference evidence="2" key="1">
    <citation type="submission" date="2022-07" db="EMBL/GenBank/DDBJ databases">
        <title>Phylogenomic reconstructions and comparative analyses of Kickxellomycotina fungi.</title>
        <authorList>
            <person name="Reynolds N.K."/>
            <person name="Stajich J.E."/>
            <person name="Barry K."/>
            <person name="Grigoriev I.V."/>
            <person name="Crous P."/>
            <person name="Smith M.E."/>
        </authorList>
    </citation>
    <scope>NUCLEOTIDE SEQUENCE</scope>
    <source>
        <strain evidence="2">NRRL 1566</strain>
    </source>
</reference>